<dbReference type="InterPro" id="IPR011004">
    <property type="entry name" value="Trimer_LpxA-like_sf"/>
</dbReference>
<name>M7CTR7_9GAMM</name>
<comment type="caution">
    <text evidence="1">The sequence shown here is derived from an EMBL/GenBank/DDBJ whole genome shotgun (WGS) entry which is preliminary data.</text>
</comment>
<keyword evidence="2" id="KW-1185">Reference proteome</keyword>
<accession>M7CTR7</accession>
<dbReference type="GO" id="GO:0016740">
    <property type="term" value="F:transferase activity"/>
    <property type="evidence" value="ECO:0007669"/>
    <property type="project" value="UniProtKB-KW"/>
</dbReference>
<dbReference type="Proteomes" id="UP000011960">
    <property type="component" value="Unassembled WGS sequence"/>
</dbReference>
<organism evidence="1 2">
    <name type="scientific">Marinobacter santoriniensis NKSG1</name>
    <dbReference type="NCBI Taxonomy" id="1288826"/>
    <lineage>
        <taxon>Bacteria</taxon>
        <taxon>Pseudomonadati</taxon>
        <taxon>Pseudomonadota</taxon>
        <taxon>Gammaproteobacteria</taxon>
        <taxon>Pseudomonadales</taxon>
        <taxon>Marinobacteraceae</taxon>
        <taxon>Marinobacter</taxon>
    </lineage>
</organism>
<keyword evidence="1" id="KW-0808">Transferase</keyword>
<reference evidence="1 2" key="1">
    <citation type="journal article" date="2013" name="Genome Announc.">
        <title>Genome Sequence of Hydrothermal Arsenic-Respiring Bacterium Marinobacter santoriniensis NKSG1T.</title>
        <authorList>
            <person name="Handley K.M."/>
            <person name="Upton M."/>
            <person name="Beatson S.A."/>
            <person name="Hery M."/>
            <person name="Lloyd J.R."/>
        </authorList>
    </citation>
    <scope>NUCLEOTIDE SEQUENCE [LARGE SCALE GENOMIC DNA]</scope>
    <source>
        <strain evidence="1 2">NKSG1</strain>
    </source>
</reference>
<dbReference type="Gene3D" id="2.160.10.10">
    <property type="entry name" value="Hexapeptide repeat proteins"/>
    <property type="match status" value="1"/>
</dbReference>
<protein>
    <submittedName>
        <fullName evidence="1">Acetyltransferase-like protein</fullName>
    </submittedName>
</protein>
<dbReference type="EMBL" id="APAT01000015">
    <property type="protein sequence ID" value="EMP55570.1"/>
    <property type="molecule type" value="Genomic_DNA"/>
</dbReference>
<dbReference type="OrthoDB" id="9815592at2"/>
<dbReference type="RefSeq" id="WP_008938517.1">
    <property type="nucleotide sequence ID" value="NZ_APAT01000015.1"/>
</dbReference>
<dbReference type="Pfam" id="PF14602">
    <property type="entry name" value="Hexapep_2"/>
    <property type="match status" value="1"/>
</dbReference>
<proteinExistence type="predicted"/>
<dbReference type="STRING" id="1288826.MSNKSG1_06853"/>
<dbReference type="CDD" id="cd04647">
    <property type="entry name" value="LbH_MAT_like"/>
    <property type="match status" value="1"/>
</dbReference>
<gene>
    <name evidence="1" type="ORF">MSNKSG1_06853</name>
</gene>
<sequence>MAIRQRLKKGIKTVFLLLMLPIFILYRGVSLAGDPDSTFQSFSQALSLIPGKLGVYMRAAFYRLACPATSDNISIGFLTVLSHRDTTIESGVYIGPQCNIGKCFVGAKSLIGSGVHILSGNQQHNFDDPERPIQEQGGHFEKISIGPDCWLGNNSILMANLPEKSLVAAGTVVTRQFSAGDILVGNPARVLRNRLSPNKSNLSREKSQL</sequence>
<evidence type="ECO:0000313" key="1">
    <source>
        <dbReference type="EMBL" id="EMP55570.1"/>
    </source>
</evidence>
<dbReference type="InterPro" id="IPR051159">
    <property type="entry name" value="Hexapeptide_acetyltransf"/>
</dbReference>
<dbReference type="eggNOG" id="COG0110">
    <property type="taxonomic scope" value="Bacteria"/>
</dbReference>
<evidence type="ECO:0000313" key="2">
    <source>
        <dbReference type="Proteomes" id="UP000011960"/>
    </source>
</evidence>
<dbReference type="SUPFAM" id="SSF51161">
    <property type="entry name" value="Trimeric LpxA-like enzymes"/>
    <property type="match status" value="1"/>
</dbReference>
<dbReference type="PANTHER" id="PTHR23416">
    <property type="entry name" value="SIALIC ACID SYNTHASE-RELATED"/>
    <property type="match status" value="1"/>
</dbReference>
<dbReference type="AlphaFoldDB" id="M7CTR7"/>
<dbReference type="InterPro" id="IPR001451">
    <property type="entry name" value="Hexapep"/>
</dbReference>